<name>A0ABP8NRR3_9BACT</name>
<evidence type="ECO:0000313" key="3">
    <source>
        <dbReference type="Proteomes" id="UP001500840"/>
    </source>
</evidence>
<proteinExistence type="predicted"/>
<dbReference type="InterPro" id="IPR002881">
    <property type="entry name" value="DUF58"/>
</dbReference>
<dbReference type="Pfam" id="PF01882">
    <property type="entry name" value="DUF58"/>
    <property type="match status" value="1"/>
</dbReference>
<dbReference type="PANTHER" id="PTHR33608">
    <property type="entry name" value="BLL2464 PROTEIN"/>
    <property type="match status" value="1"/>
</dbReference>
<dbReference type="InterPro" id="IPR002035">
    <property type="entry name" value="VWF_A"/>
</dbReference>
<sequence length="321" mass="36222">MMVQPSRGDIASIDPAAIMRIKNLQLRAKTVVEGFFDGLHRSPMHGSSVEFSEYRPYTIGDDLRGLDWKRFARSDRLYIKKFEDETNRNCYLVVDQSRSMGYGSIEYSKIEYARTLAATFAYFLSLQRDCVGVLTFDEAIGEFIPARRRVGHLHQMLVALSRPLSGKGTDIESPLKQIANLVGRRGLVIMISDLLTPTETLRTNLAYLRSRGHEVVILRTLDPAEIDFQLESPSMVLDMETGREIYLDPEVAAAQYQEQFAEHRKQLQIVCSSLGVSLHEIVTREPLHDSLFHLLNSQQRRSRGAARAGMLARSARSGGTS</sequence>
<accession>A0ABP8NRR3</accession>
<evidence type="ECO:0000313" key="2">
    <source>
        <dbReference type="EMBL" id="GAA4471773.1"/>
    </source>
</evidence>
<keyword evidence="3" id="KW-1185">Reference proteome</keyword>
<dbReference type="SMART" id="SM00327">
    <property type="entry name" value="VWA"/>
    <property type="match status" value="1"/>
</dbReference>
<dbReference type="Proteomes" id="UP001500840">
    <property type="component" value="Unassembled WGS sequence"/>
</dbReference>
<gene>
    <name evidence="2" type="ORF">GCM10023156_66890</name>
</gene>
<dbReference type="Gene3D" id="3.40.50.410">
    <property type="entry name" value="von Willebrand factor, type A domain"/>
    <property type="match status" value="1"/>
</dbReference>
<protein>
    <submittedName>
        <fullName evidence="2">DUF58 domain-containing protein</fullName>
    </submittedName>
</protein>
<organism evidence="2 3">
    <name type="scientific">Novipirellula rosea</name>
    <dbReference type="NCBI Taxonomy" id="1031540"/>
    <lineage>
        <taxon>Bacteria</taxon>
        <taxon>Pseudomonadati</taxon>
        <taxon>Planctomycetota</taxon>
        <taxon>Planctomycetia</taxon>
        <taxon>Pirellulales</taxon>
        <taxon>Pirellulaceae</taxon>
        <taxon>Novipirellula</taxon>
    </lineage>
</organism>
<dbReference type="EMBL" id="BAABGA010000120">
    <property type="protein sequence ID" value="GAA4471773.1"/>
    <property type="molecule type" value="Genomic_DNA"/>
</dbReference>
<feature type="domain" description="VWFA" evidence="1">
    <location>
        <begin position="87"/>
        <end position="260"/>
    </location>
</feature>
<dbReference type="InterPro" id="IPR036465">
    <property type="entry name" value="vWFA_dom_sf"/>
</dbReference>
<dbReference type="PANTHER" id="PTHR33608:SF7">
    <property type="entry name" value="DUF58 DOMAIN-CONTAINING PROTEIN"/>
    <property type="match status" value="1"/>
</dbReference>
<dbReference type="SUPFAM" id="SSF53300">
    <property type="entry name" value="vWA-like"/>
    <property type="match status" value="1"/>
</dbReference>
<reference evidence="3" key="1">
    <citation type="journal article" date="2019" name="Int. J. Syst. Evol. Microbiol.">
        <title>The Global Catalogue of Microorganisms (GCM) 10K type strain sequencing project: providing services to taxonomists for standard genome sequencing and annotation.</title>
        <authorList>
            <consortium name="The Broad Institute Genomics Platform"/>
            <consortium name="The Broad Institute Genome Sequencing Center for Infectious Disease"/>
            <person name="Wu L."/>
            <person name="Ma J."/>
        </authorList>
    </citation>
    <scope>NUCLEOTIDE SEQUENCE [LARGE SCALE GENOMIC DNA]</scope>
    <source>
        <strain evidence="3">JCM 17759</strain>
    </source>
</reference>
<dbReference type="CDD" id="cd00198">
    <property type="entry name" value="vWFA"/>
    <property type="match status" value="1"/>
</dbReference>
<evidence type="ECO:0000259" key="1">
    <source>
        <dbReference type="SMART" id="SM00327"/>
    </source>
</evidence>
<comment type="caution">
    <text evidence="2">The sequence shown here is derived from an EMBL/GenBank/DDBJ whole genome shotgun (WGS) entry which is preliminary data.</text>
</comment>